<dbReference type="AlphaFoldDB" id="A0A0P0X697"/>
<dbReference type="PaxDb" id="39947-A0A0P0X697"/>
<sequence length="129" mass="13920">MLISFELVSMHCGSDKFNIVDGSIADWCHTASINCFTSASESFDPSLANPALSSSYVMVPLLSVSMFVNICFRPLISSSLRFEAITCIYNCLLFIALNCFILERTALSIGLSDASPSLSQGSYGELGPK</sequence>
<protein>
    <submittedName>
        <fullName evidence="1">Os07g0515150 protein</fullName>
    </submittedName>
</protein>
<evidence type="ECO:0000313" key="2">
    <source>
        <dbReference type="Proteomes" id="UP000059680"/>
    </source>
</evidence>
<proteinExistence type="predicted"/>
<dbReference type="Gramene" id="Os07t0515150-00">
    <property type="protein sequence ID" value="Os07t0515150-00"/>
    <property type="gene ID" value="Os07g0515150"/>
</dbReference>
<name>A0A0P0X697_ORYSJ</name>
<evidence type="ECO:0000313" key="1">
    <source>
        <dbReference type="EMBL" id="BAT01750.1"/>
    </source>
</evidence>
<keyword evidence="2" id="KW-1185">Reference proteome</keyword>
<organism evidence="1 2">
    <name type="scientific">Oryza sativa subsp. japonica</name>
    <name type="common">Rice</name>
    <dbReference type="NCBI Taxonomy" id="39947"/>
    <lineage>
        <taxon>Eukaryota</taxon>
        <taxon>Viridiplantae</taxon>
        <taxon>Streptophyta</taxon>
        <taxon>Embryophyta</taxon>
        <taxon>Tracheophyta</taxon>
        <taxon>Spermatophyta</taxon>
        <taxon>Magnoliopsida</taxon>
        <taxon>Liliopsida</taxon>
        <taxon>Poales</taxon>
        <taxon>Poaceae</taxon>
        <taxon>BOP clade</taxon>
        <taxon>Oryzoideae</taxon>
        <taxon>Oryzeae</taxon>
        <taxon>Oryzinae</taxon>
        <taxon>Oryza</taxon>
        <taxon>Oryza sativa</taxon>
    </lineage>
</organism>
<reference evidence="1 2" key="3">
    <citation type="journal article" date="2013" name="Rice">
        <title>Improvement of the Oryza sativa Nipponbare reference genome using next generation sequence and optical map data.</title>
        <authorList>
            <person name="Kawahara Y."/>
            <person name="de la Bastide M."/>
            <person name="Hamilton J.P."/>
            <person name="Kanamori H."/>
            <person name="McCombie W.R."/>
            <person name="Ouyang S."/>
            <person name="Schwartz D.C."/>
            <person name="Tanaka T."/>
            <person name="Wu J."/>
            <person name="Zhou S."/>
            <person name="Childs K.L."/>
            <person name="Davidson R.M."/>
            <person name="Lin H."/>
            <person name="Quesada-Ocampo L."/>
            <person name="Vaillancourt B."/>
            <person name="Sakai H."/>
            <person name="Lee S.S."/>
            <person name="Kim J."/>
            <person name="Numa H."/>
            <person name="Itoh T."/>
            <person name="Buell C.R."/>
            <person name="Matsumoto T."/>
        </authorList>
    </citation>
    <scope>NUCLEOTIDE SEQUENCE [LARGE SCALE GENOMIC DNA]</scope>
    <source>
        <strain evidence="2">cv. Nipponbare</strain>
    </source>
</reference>
<accession>A0A0P0X697</accession>
<reference evidence="1 2" key="2">
    <citation type="journal article" date="2013" name="Plant Cell Physiol.">
        <title>Rice Annotation Project Database (RAP-DB): an integrative and interactive database for rice genomics.</title>
        <authorList>
            <person name="Sakai H."/>
            <person name="Lee S.S."/>
            <person name="Tanaka T."/>
            <person name="Numa H."/>
            <person name="Kim J."/>
            <person name="Kawahara Y."/>
            <person name="Wakimoto H."/>
            <person name="Yang C.C."/>
            <person name="Iwamoto M."/>
            <person name="Abe T."/>
            <person name="Yamada Y."/>
            <person name="Muto A."/>
            <person name="Inokuchi H."/>
            <person name="Ikemura T."/>
            <person name="Matsumoto T."/>
            <person name="Sasaki T."/>
            <person name="Itoh T."/>
        </authorList>
    </citation>
    <scope>NUCLEOTIDE SEQUENCE [LARGE SCALE GENOMIC DNA]</scope>
    <source>
        <strain evidence="2">cv. Nipponbare</strain>
    </source>
</reference>
<dbReference type="Proteomes" id="UP000059680">
    <property type="component" value="Chromosome 7"/>
</dbReference>
<reference evidence="2" key="1">
    <citation type="journal article" date="2005" name="Nature">
        <title>The map-based sequence of the rice genome.</title>
        <authorList>
            <consortium name="International rice genome sequencing project (IRGSP)"/>
            <person name="Matsumoto T."/>
            <person name="Wu J."/>
            <person name="Kanamori H."/>
            <person name="Katayose Y."/>
            <person name="Fujisawa M."/>
            <person name="Namiki N."/>
            <person name="Mizuno H."/>
            <person name="Yamamoto K."/>
            <person name="Antonio B.A."/>
            <person name="Baba T."/>
            <person name="Sakata K."/>
            <person name="Nagamura Y."/>
            <person name="Aoki H."/>
            <person name="Arikawa K."/>
            <person name="Arita K."/>
            <person name="Bito T."/>
            <person name="Chiden Y."/>
            <person name="Fujitsuka N."/>
            <person name="Fukunaka R."/>
            <person name="Hamada M."/>
            <person name="Harada C."/>
            <person name="Hayashi A."/>
            <person name="Hijishita S."/>
            <person name="Honda M."/>
            <person name="Hosokawa S."/>
            <person name="Ichikawa Y."/>
            <person name="Idonuma A."/>
            <person name="Iijima M."/>
            <person name="Ikeda M."/>
            <person name="Ikeno M."/>
            <person name="Ito K."/>
            <person name="Ito S."/>
            <person name="Ito T."/>
            <person name="Ito Y."/>
            <person name="Ito Y."/>
            <person name="Iwabuchi A."/>
            <person name="Kamiya K."/>
            <person name="Karasawa W."/>
            <person name="Kurita K."/>
            <person name="Katagiri S."/>
            <person name="Kikuta A."/>
            <person name="Kobayashi H."/>
            <person name="Kobayashi N."/>
            <person name="Machita K."/>
            <person name="Maehara T."/>
            <person name="Masukawa M."/>
            <person name="Mizubayashi T."/>
            <person name="Mukai Y."/>
            <person name="Nagasaki H."/>
            <person name="Nagata Y."/>
            <person name="Naito S."/>
            <person name="Nakashima M."/>
            <person name="Nakama Y."/>
            <person name="Nakamichi Y."/>
            <person name="Nakamura M."/>
            <person name="Meguro A."/>
            <person name="Negishi M."/>
            <person name="Ohta I."/>
            <person name="Ohta T."/>
            <person name="Okamoto M."/>
            <person name="Ono N."/>
            <person name="Saji S."/>
            <person name="Sakaguchi M."/>
            <person name="Sakai K."/>
            <person name="Shibata M."/>
            <person name="Shimokawa T."/>
            <person name="Song J."/>
            <person name="Takazaki Y."/>
            <person name="Terasawa K."/>
            <person name="Tsugane M."/>
            <person name="Tsuji K."/>
            <person name="Ueda S."/>
            <person name="Waki K."/>
            <person name="Yamagata H."/>
            <person name="Yamamoto M."/>
            <person name="Yamamoto S."/>
            <person name="Yamane H."/>
            <person name="Yoshiki S."/>
            <person name="Yoshihara R."/>
            <person name="Yukawa K."/>
            <person name="Zhong H."/>
            <person name="Yano M."/>
            <person name="Yuan Q."/>
            <person name="Ouyang S."/>
            <person name="Liu J."/>
            <person name="Jones K.M."/>
            <person name="Gansberger K."/>
            <person name="Moffat K."/>
            <person name="Hill J."/>
            <person name="Bera J."/>
            <person name="Fadrosh D."/>
            <person name="Jin S."/>
            <person name="Johri S."/>
            <person name="Kim M."/>
            <person name="Overton L."/>
            <person name="Reardon M."/>
            <person name="Tsitrin T."/>
            <person name="Vuong H."/>
            <person name="Weaver B."/>
            <person name="Ciecko A."/>
            <person name="Tallon L."/>
            <person name="Jackson J."/>
            <person name="Pai G."/>
            <person name="Aken S.V."/>
            <person name="Utterback T."/>
            <person name="Reidmuller S."/>
            <person name="Feldblyum T."/>
            <person name="Hsiao J."/>
            <person name="Zismann V."/>
            <person name="Iobst S."/>
            <person name="de Vazeille A.R."/>
            <person name="Buell C.R."/>
            <person name="Ying K."/>
            <person name="Li Y."/>
            <person name="Lu T."/>
            <person name="Huang Y."/>
            <person name="Zhao Q."/>
            <person name="Feng Q."/>
            <person name="Zhang L."/>
            <person name="Zhu J."/>
            <person name="Weng Q."/>
            <person name="Mu J."/>
            <person name="Lu Y."/>
            <person name="Fan D."/>
            <person name="Liu Y."/>
            <person name="Guan J."/>
            <person name="Zhang Y."/>
            <person name="Yu S."/>
            <person name="Liu X."/>
            <person name="Zhang Y."/>
            <person name="Hong G."/>
            <person name="Han B."/>
            <person name="Choisne N."/>
            <person name="Demange N."/>
            <person name="Orjeda G."/>
            <person name="Samain S."/>
            <person name="Cattolico L."/>
            <person name="Pelletier E."/>
            <person name="Couloux A."/>
            <person name="Segurens B."/>
            <person name="Wincker P."/>
            <person name="D'Hont A."/>
            <person name="Scarpelli C."/>
            <person name="Weissenbach J."/>
            <person name="Salanoubat M."/>
            <person name="Quetier F."/>
            <person name="Yu Y."/>
            <person name="Kim H.R."/>
            <person name="Rambo T."/>
            <person name="Currie J."/>
            <person name="Collura K."/>
            <person name="Luo M."/>
            <person name="Yang T."/>
            <person name="Ammiraju J.S.S."/>
            <person name="Engler F."/>
            <person name="Soderlund C."/>
            <person name="Wing R.A."/>
            <person name="Palmer L.E."/>
            <person name="de la Bastide M."/>
            <person name="Spiegel L."/>
            <person name="Nascimento L."/>
            <person name="Zutavern T."/>
            <person name="O'Shaughnessy A."/>
            <person name="Dike S."/>
            <person name="Dedhia N."/>
            <person name="Preston R."/>
            <person name="Balija V."/>
            <person name="McCombie W.R."/>
            <person name="Chow T."/>
            <person name="Chen H."/>
            <person name="Chung M."/>
            <person name="Chen C."/>
            <person name="Shaw J."/>
            <person name="Wu H."/>
            <person name="Hsiao K."/>
            <person name="Chao Y."/>
            <person name="Chu M."/>
            <person name="Cheng C."/>
            <person name="Hour A."/>
            <person name="Lee P."/>
            <person name="Lin S."/>
            <person name="Lin Y."/>
            <person name="Liou J."/>
            <person name="Liu S."/>
            <person name="Hsing Y."/>
            <person name="Raghuvanshi S."/>
            <person name="Mohanty A."/>
            <person name="Bharti A.K."/>
            <person name="Gaur A."/>
            <person name="Gupta V."/>
            <person name="Kumar D."/>
            <person name="Ravi V."/>
            <person name="Vij S."/>
            <person name="Kapur A."/>
            <person name="Khurana P."/>
            <person name="Khurana P."/>
            <person name="Khurana J.P."/>
            <person name="Tyagi A.K."/>
            <person name="Gaikwad K."/>
            <person name="Singh A."/>
            <person name="Dalal V."/>
            <person name="Srivastava S."/>
            <person name="Dixit A."/>
            <person name="Pal A.K."/>
            <person name="Ghazi I.A."/>
            <person name="Yadav M."/>
            <person name="Pandit A."/>
            <person name="Bhargava A."/>
            <person name="Sureshbabu K."/>
            <person name="Batra K."/>
            <person name="Sharma T.R."/>
            <person name="Mohapatra T."/>
            <person name="Singh N.K."/>
            <person name="Messing J."/>
            <person name="Nelson A.B."/>
            <person name="Fuks G."/>
            <person name="Kavchok S."/>
            <person name="Keizer G."/>
            <person name="Linton E."/>
            <person name="Llaca V."/>
            <person name="Song R."/>
            <person name="Tanyolac B."/>
            <person name="Young S."/>
            <person name="Ho-Il K."/>
            <person name="Hahn J.H."/>
            <person name="Sangsakoo G."/>
            <person name="Vanavichit A."/>
            <person name="de Mattos Luiz.A.T."/>
            <person name="Zimmer P.D."/>
            <person name="Malone G."/>
            <person name="Dellagostin O."/>
            <person name="de Oliveira A.C."/>
            <person name="Bevan M."/>
            <person name="Bancroft I."/>
            <person name="Minx P."/>
            <person name="Cordum H."/>
            <person name="Wilson R."/>
            <person name="Cheng Z."/>
            <person name="Jin W."/>
            <person name="Jiang J."/>
            <person name="Leong S.A."/>
            <person name="Iwama H."/>
            <person name="Gojobori T."/>
            <person name="Itoh T."/>
            <person name="Niimura Y."/>
            <person name="Fujii Y."/>
            <person name="Habara T."/>
            <person name="Sakai H."/>
            <person name="Sato Y."/>
            <person name="Wilson G."/>
            <person name="Kumar K."/>
            <person name="McCouch S."/>
            <person name="Juretic N."/>
            <person name="Hoen D."/>
            <person name="Wright S."/>
            <person name="Bruskiewich R."/>
            <person name="Bureau T."/>
            <person name="Miyao A."/>
            <person name="Hirochika H."/>
            <person name="Nishikawa T."/>
            <person name="Kadowaki K."/>
            <person name="Sugiura M."/>
            <person name="Burr B."/>
            <person name="Sasaki T."/>
        </authorList>
    </citation>
    <scope>NUCLEOTIDE SEQUENCE [LARGE SCALE GENOMIC DNA]</scope>
    <source>
        <strain evidence="2">cv. Nipponbare</strain>
    </source>
</reference>
<dbReference type="EMBL" id="AP014963">
    <property type="protein sequence ID" value="BAT01750.1"/>
    <property type="molecule type" value="Genomic_DNA"/>
</dbReference>
<gene>
    <name evidence="1" type="ordered locus">Os07g0515150</name>
    <name evidence="1" type="ORF">OSNPB_070515150</name>
</gene>
<dbReference type="InParanoid" id="A0A0P0X697"/>